<accession>A0A8E2EYU8</accession>
<reference evidence="3 4" key="1">
    <citation type="journal article" date="2016" name="Nat. Commun.">
        <title>Ectomycorrhizal ecology is imprinted in the genome of the dominant symbiotic fungus Cenococcum geophilum.</title>
        <authorList>
            <consortium name="DOE Joint Genome Institute"/>
            <person name="Peter M."/>
            <person name="Kohler A."/>
            <person name="Ohm R.A."/>
            <person name="Kuo A."/>
            <person name="Krutzmann J."/>
            <person name="Morin E."/>
            <person name="Arend M."/>
            <person name="Barry K.W."/>
            <person name="Binder M."/>
            <person name="Choi C."/>
            <person name="Clum A."/>
            <person name="Copeland A."/>
            <person name="Grisel N."/>
            <person name="Haridas S."/>
            <person name="Kipfer T."/>
            <person name="LaButti K."/>
            <person name="Lindquist E."/>
            <person name="Lipzen A."/>
            <person name="Maire R."/>
            <person name="Meier B."/>
            <person name="Mihaltcheva S."/>
            <person name="Molinier V."/>
            <person name="Murat C."/>
            <person name="Poggeler S."/>
            <person name="Quandt C.A."/>
            <person name="Sperisen C."/>
            <person name="Tritt A."/>
            <person name="Tisserant E."/>
            <person name="Crous P.W."/>
            <person name="Henrissat B."/>
            <person name="Nehls U."/>
            <person name="Egli S."/>
            <person name="Spatafora J.W."/>
            <person name="Grigoriev I.V."/>
            <person name="Martin F.M."/>
        </authorList>
    </citation>
    <scope>NUCLEOTIDE SEQUENCE [LARGE SCALE GENOMIC DNA]</scope>
    <source>
        <strain evidence="3 4">CBS 207.34</strain>
    </source>
</reference>
<evidence type="ECO:0000256" key="1">
    <source>
        <dbReference type="SAM" id="Coils"/>
    </source>
</evidence>
<dbReference type="CDD" id="cd14273">
    <property type="entry name" value="UBA_TAP-C_like"/>
    <property type="match status" value="1"/>
</dbReference>
<feature type="coiled-coil region" evidence="1">
    <location>
        <begin position="475"/>
        <end position="509"/>
    </location>
</feature>
<dbReference type="PANTHER" id="PTHR39597">
    <property type="entry name" value="UBA DOMAIN-CONTAINING PROTEIN RUP1"/>
    <property type="match status" value="1"/>
</dbReference>
<feature type="region of interest" description="Disordered" evidence="2">
    <location>
        <begin position="778"/>
        <end position="798"/>
    </location>
</feature>
<evidence type="ECO:0000313" key="3">
    <source>
        <dbReference type="EMBL" id="OCL07432.1"/>
    </source>
</evidence>
<dbReference type="GO" id="GO:0005634">
    <property type="term" value="C:nucleus"/>
    <property type="evidence" value="ECO:0007669"/>
    <property type="project" value="TreeGrafter"/>
</dbReference>
<dbReference type="Pfam" id="PF14555">
    <property type="entry name" value="UBA_4"/>
    <property type="match status" value="1"/>
</dbReference>
<dbReference type="GO" id="GO:0016579">
    <property type="term" value="P:protein deubiquitination"/>
    <property type="evidence" value="ECO:0007669"/>
    <property type="project" value="TreeGrafter"/>
</dbReference>
<evidence type="ECO:0000256" key="2">
    <source>
        <dbReference type="SAM" id="MobiDB-lite"/>
    </source>
</evidence>
<gene>
    <name evidence="3" type="ORF">AOQ84DRAFT_389512</name>
</gene>
<dbReference type="OrthoDB" id="4489171at2759"/>
<dbReference type="GO" id="GO:0005829">
    <property type="term" value="C:cytosol"/>
    <property type="evidence" value="ECO:0007669"/>
    <property type="project" value="TreeGrafter"/>
</dbReference>
<dbReference type="EMBL" id="KV749874">
    <property type="protein sequence ID" value="OCL07432.1"/>
    <property type="molecule type" value="Genomic_DNA"/>
</dbReference>
<dbReference type="AlphaFoldDB" id="A0A8E2EYU8"/>
<keyword evidence="1" id="KW-0175">Coiled coil</keyword>
<keyword evidence="4" id="KW-1185">Reference proteome</keyword>
<dbReference type="InterPro" id="IPR055335">
    <property type="entry name" value="Ucp6/RUP1"/>
</dbReference>
<name>A0A8E2EYU8_9PEZI</name>
<evidence type="ECO:0008006" key="5">
    <source>
        <dbReference type="Google" id="ProtNLM"/>
    </source>
</evidence>
<protein>
    <recommendedName>
        <fullName evidence="5">Ubiquitin interaction motif protein</fullName>
    </recommendedName>
</protein>
<evidence type="ECO:0000313" key="4">
    <source>
        <dbReference type="Proteomes" id="UP000250140"/>
    </source>
</evidence>
<dbReference type="PANTHER" id="PTHR39597:SF1">
    <property type="entry name" value="UBA DOMAIN-CONTAINING PROTEIN RUP1"/>
    <property type="match status" value="1"/>
</dbReference>
<proteinExistence type="predicted"/>
<feature type="region of interest" description="Disordered" evidence="2">
    <location>
        <begin position="86"/>
        <end position="111"/>
    </location>
</feature>
<organism evidence="3 4">
    <name type="scientific">Glonium stellatum</name>
    <dbReference type="NCBI Taxonomy" id="574774"/>
    <lineage>
        <taxon>Eukaryota</taxon>
        <taxon>Fungi</taxon>
        <taxon>Dikarya</taxon>
        <taxon>Ascomycota</taxon>
        <taxon>Pezizomycotina</taxon>
        <taxon>Dothideomycetes</taxon>
        <taxon>Pleosporomycetidae</taxon>
        <taxon>Gloniales</taxon>
        <taxon>Gloniaceae</taxon>
        <taxon>Glonium</taxon>
    </lineage>
</organism>
<dbReference type="Proteomes" id="UP000250140">
    <property type="component" value="Unassembled WGS sequence"/>
</dbReference>
<feature type="region of interest" description="Disordered" evidence="2">
    <location>
        <begin position="514"/>
        <end position="535"/>
    </location>
</feature>
<sequence>MAAEPTIEDVQSFIEITGGQVTDQQARQLLKTADNKLERAISSFFDQGHTGAQQSTGWDENHFAAGKYGEYDSSIPSFQIENYDATPAEYSHPGAPTRPPSRTSHRSAESAVNPVDIPISSVEVPGQELGVTGNSRPYFGPATKSFYDNSKWALTLPGSSTHEFIPDVEINQRKREEVGPAFIKPLPSGDYLSALFTILHSIPLVRNAFLYAENLLPDYGHDGNWWTGTAITSSEATEIGFRSTTNPELDFIHEVQRLTAFLDRTDRAYGSLEALCNLDGFIKAAELLDGYAKPDFHKFLIGWESAIYNQTPGYDVNGLLHCTVNASGSLQNSFWLDATVVHTTPGEPMTLYDVLDGHMFGDEGSAFVRDISNVLIVRLTQSDAVAKSLGVKIPAVFYADRYLESNAQDITLMRHKIKQCEEEIGRIETKRANFKVHKDKKTGESVDALLLLKTSIKAFEQPDGGPENPHDAYTLTQLQAIYESIERKIKELDEQKQKARETLERISSLFKGPIEERVDENNNESASSSKSRARENGFSSDLAEFVERTPTVRYRLRGVSTQSNVIYVLSPAGSNNYNSEEIPTDDAQWWRIEYSYASAQPYITREKFTEKAVLEKASEERNEALLVYATDAAISAPLLPLPKPLEAFVKRDNLAFMEDLQTHEKGNAWEEQPPEYNPRYDQSKFDNWAQWNTVSKDGDEYNKIYEDMSAQEFLDCQAGNVSSNTLTPDTEMTERDGATGLVADMTSLNRIGAGGINESQDVEMADGANSMRVFQESPTASFLGGQDTAHIEYAPQTR</sequence>
<dbReference type="Gene3D" id="1.10.8.10">
    <property type="entry name" value="DNA helicase RuvA subunit, C-terminal domain"/>
    <property type="match status" value="1"/>
</dbReference>